<dbReference type="OrthoDB" id="272864at2"/>
<feature type="transmembrane region" description="Helical" evidence="1">
    <location>
        <begin position="178"/>
        <end position="197"/>
    </location>
</feature>
<dbReference type="KEGG" id="pnd:Pla175_03940"/>
<feature type="transmembrane region" description="Helical" evidence="1">
    <location>
        <begin position="209"/>
        <end position="227"/>
    </location>
</feature>
<evidence type="ECO:0000313" key="3">
    <source>
        <dbReference type="Proteomes" id="UP000317429"/>
    </source>
</evidence>
<keyword evidence="1" id="KW-0472">Membrane</keyword>
<accession>A0A518D6G9</accession>
<dbReference type="EMBL" id="CP036291">
    <property type="protein sequence ID" value="QDU87039.1"/>
    <property type="molecule type" value="Genomic_DNA"/>
</dbReference>
<evidence type="ECO:0008006" key="4">
    <source>
        <dbReference type="Google" id="ProtNLM"/>
    </source>
</evidence>
<keyword evidence="1" id="KW-1133">Transmembrane helix</keyword>
<dbReference type="Proteomes" id="UP000317429">
    <property type="component" value="Chromosome"/>
</dbReference>
<dbReference type="Pfam" id="PF14023">
    <property type="entry name" value="Bestrophin-like"/>
    <property type="match status" value="1"/>
</dbReference>
<protein>
    <recommendedName>
        <fullName evidence="4">DUF4239 domain-containing protein</fullName>
    </recommendedName>
</protein>
<evidence type="ECO:0000313" key="2">
    <source>
        <dbReference type="EMBL" id="QDU87039.1"/>
    </source>
</evidence>
<gene>
    <name evidence="2" type="ORF">Pla175_03940</name>
</gene>
<dbReference type="AlphaFoldDB" id="A0A518D6G9"/>
<proteinExistence type="predicted"/>
<evidence type="ECO:0000256" key="1">
    <source>
        <dbReference type="SAM" id="Phobius"/>
    </source>
</evidence>
<dbReference type="RefSeq" id="WP_145280818.1">
    <property type="nucleotide sequence ID" value="NZ_CP036291.1"/>
</dbReference>
<organism evidence="2 3">
    <name type="scientific">Pirellulimonas nuda</name>
    <dbReference type="NCBI Taxonomy" id="2528009"/>
    <lineage>
        <taxon>Bacteria</taxon>
        <taxon>Pseudomonadati</taxon>
        <taxon>Planctomycetota</taxon>
        <taxon>Planctomycetia</taxon>
        <taxon>Pirellulales</taxon>
        <taxon>Lacipirellulaceae</taxon>
        <taxon>Pirellulimonas</taxon>
    </lineage>
</organism>
<feature type="transmembrane region" description="Helical" evidence="1">
    <location>
        <begin position="41"/>
        <end position="61"/>
    </location>
</feature>
<keyword evidence="3" id="KW-1185">Reference proteome</keyword>
<name>A0A518D6G9_9BACT</name>
<reference evidence="2 3" key="1">
    <citation type="submission" date="2019-02" db="EMBL/GenBank/DDBJ databases">
        <title>Deep-cultivation of Planctomycetes and their phenomic and genomic characterization uncovers novel biology.</title>
        <authorList>
            <person name="Wiegand S."/>
            <person name="Jogler M."/>
            <person name="Boedeker C."/>
            <person name="Pinto D."/>
            <person name="Vollmers J."/>
            <person name="Rivas-Marin E."/>
            <person name="Kohn T."/>
            <person name="Peeters S.H."/>
            <person name="Heuer A."/>
            <person name="Rast P."/>
            <person name="Oberbeckmann S."/>
            <person name="Bunk B."/>
            <person name="Jeske O."/>
            <person name="Meyerdierks A."/>
            <person name="Storesund J.E."/>
            <person name="Kallscheuer N."/>
            <person name="Luecker S."/>
            <person name="Lage O.M."/>
            <person name="Pohl T."/>
            <person name="Merkel B.J."/>
            <person name="Hornburger P."/>
            <person name="Mueller R.-W."/>
            <person name="Bruemmer F."/>
            <person name="Labrenz M."/>
            <person name="Spormann A.M."/>
            <person name="Op den Camp H."/>
            <person name="Overmann J."/>
            <person name="Amann R."/>
            <person name="Jetten M.S.M."/>
            <person name="Mascher T."/>
            <person name="Medema M.H."/>
            <person name="Devos D.P."/>
            <person name="Kaster A.-K."/>
            <person name="Ovreas L."/>
            <person name="Rohde M."/>
            <person name="Galperin M.Y."/>
            <person name="Jogler C."/>
        </authorList>
    </citation>
    <scope>NUCLEOTIDE SEQUENCE [LARGE SCALE GENOMIC DNA]</scope>
    <source>
        <strain evidence="2 3">Pla175</strain>
    </source>
</reference>
<sequence>MASWQAIAALSAVMFLCNEIGFRLGRRLHANEPELSRSASGAIKASIFALVAFLVAVSFSTTAARHDTRRRVVLDEANALGTCYLRAGLLQEPQRSAIRATLVKFVDARLAYFDDGLNIERSKQARDTMGGLLNDLWRQVEAAAAADATQTRTSQIVPAANDVIDLASTRDFAAASHLQPAVLWLLVTCVLVFSLLIGHSSGQSTIRHLGLWCALNLLFGMVLFVVLDFDRPRRGLIQVNHTPLVELRASMGPASSAPAGSGG</sequence>
<dbReference type="InterPro" id="IPR025333">
    <property type="entry name" value="DUF4239"/>
</dbReference>
<keyword evidence="1" id="KW-0812">Transmembrane</keyword>